<dbReference type="InterPro" id="IPR019546">
    <property type="entry name" value="TAT_signal_bac_arc"/>
</dbReference>
<dbReference type="InterPro" id="IPR000674">
    <property type="entry name" value="Ald_Oxase/Xan_DH_a/b"/>
</dbReference>
<dbReference type="NCBIfam" id="TIGR01409">
    <property type="entry name" value="TAT_signal_seq"/>
    <property type="match status" value="1"/>
</dbReference>
<dbReference type="InterPro" id="IPR037165">
    <property type="entry name" value="AldOxase/xan_DH_Mopterin-bd_sf"/>
</dbReference>
<evidence type="ECO:0000313" key="4">
    <source>
        <dbReference type="EMBL" id="RDK92905.1"/>
    </source>
</evidence>
<gene>
    <name evidence="4" type="ORF">C8D90_103298</name>
</gene>
<dbReference type="AlphaFoldDB" id="A0A370QUI6"/>
<evidence type="ECO:0000313" key="5">
    <source>
        <dbReference type="Proteomes" id="UP000254848"/>
    </source>
</evidence>
<feature type="signal peptide" evidence="2">
    <location>
        <begin position="1"/>
        <end position="29"/>
    </location>
</feature>
<dbReference type="Pfam" id="PF20256">
    <property type="entry name" value="MoCoBD_2"/>
    <property type="match status" value="1"/>
</dbReference>
<dbReference type="RefSeq" id="WP_115458085.1">
    <property type="nucleotide sequence ID" value="NZ_QRAP01000003.1"/>
</dbReference>
<dbReference type="PROSITE" id="PS51318">
    <property type="entry name" value="TAT"/>
    <property type="match status" value="1"/>
</dbReference>
<keyword evidence="1 2" id="KW-0732">Signal</keyword>
<name>A0A370QUI6_9GAMM</name>
<dbReference type="OrthoDB" id="9767994at2"/>
<dbReference type="Gene3D" id="3.30.365.10">
    <property type="entry name" value="Aldehyde oxidase/xanthine dehydrogenase, molybdopterin binding domain"/>
    <property type="match status" value="4"/>
</dbReference>
<protein>
    <submittedName>
        <fullName evidence="4">Isoquinoline 1-oxidoreductase beta subunit</fullName>
    </submittedName>
</protein>
<feature type="domain" description="Aldehyde oxidase/xanthine dehydrogenase a/b hammerhead" evidence="3">
    <location>
        <begin position="214"/>
        <end position="309"/>
    </location>
</feature>
<dbReference type="Pfam" id="PF02738">
    <property type="entry name" value="MoCoBD_1"/>
    <property type="match status" value="1"/>
</dbReference>
<dbReference type="PIRSF" id="PIRSF036389">
    <property type="entry name" value="IOR_B"/>
    <property type="match status" value="1"/>
</dbReference>
<dbReference type="SUPFAM" id="SSF56003">
    <property type="entry name" value="Molybdenum cofactor-binding domain"/>
    <property type="match status" value="2"/>
</dbReference>
<evidence type="ECO:0000256" key="2">
    <source>
        <dbReference type="SAM" id="SignalP"/>
    </source>
</evidence>
<dbReference type="EMBL" id="QRAP01000003">
    <property type="protein sequence ID" value="RDK92905.1"/>
    <property type="molecule type" value="Genomic_DNA"/>
</dbReference>
<feature type="chain" id="PRO_5016785931" evidence="2">
    <location>
        <begin position="30"/>
        <end position="749"/>
    </location>
</feature>
<dbReference type="SMART" id="SM01008">
    <property type="entry name" value="Ald_Xan_dh_C"/>
    <property type="match status" value="1"/>
</dbReference>
<evidence type="ECO:0000256" key="1">
    <source>
        <dbReference type="ARBA" id="ARBA00022729"/>
    </source>
</evidence>
<dbReference type="Proteomes" id="UP000254848">
    <property type="component" value="Unassembled WGS sequence"/>
</dbReference>
<proteinExistence type="predicted"/>
<dbReference type="InterPro" id="IPR008274">
    <property type="entry name" value="AldOxase/xan_DH_MoCoBD1"/>
</dbReference>
<dbReference type="InterPro" id="IPR012368">
    <property type="entry name" value="OxRdtase_Mopterin-bd_su_IorB"/>
</dbReference>
<dbReference type="InterPro" id="IPR052516">
    <property type="entry name" value="N-heterocyclic_Hydroxylase"/>
</dbReference>
<dbReference type="GO" id="GO:0016491">
    <property type="term" value="F:oxidoreductase activity"/>
    <property type="evidence" value="ECO:0007669"/>
    <property type="project" value="InterPro"/>
</dbReference>
<dbReference type="InterPro" id="IPR046867">
    <property type="entry name" value="AldOxase/xan_DH_MoCoBD2"/>
</dbReference>
<dbReference type="PANTHER" id="PTHR47495:SF2">
    <property type="entry name" value="ALDEHYDE DEHYDROGENASE"/>
    <property type="match status" value="1"/>
</dbReference>
<dbReference type="PANTHER" id="PTHR47495">
    <property type="entry name" value="ALDEHYDE DEHYDROGENASE"/>
    <property type="match status" value="1"/>
</dbReference>
<reference evidence="4 5" key="1">
    <citation type="submission" date="2018-07" db="EMBL/GenBank/DDBJ databases">
        <title>Genomic Encyclopedia of Type Strains, Phase IV (KMG-IV): sequencing the most valuable type-strain genomes for metagenomic binning, comparative biology and taxonomic classification.</title>
        <authorList>
            <person name="Goeker M."/>
        </authorList>
    </citation>
    <scope>NUCLEOTIDE SEQUENCE [LARGE SCALE GENOMIC DNA]</scope>
    <source>
        <strain evidence="4 5">DSM 103736</strain>
    </source>
</reference>
<comment type="caution">
    <text evidence="4">The sequence shown here is derived from an EMBL/GenBank/DDBJ whole genome shotgun (WGS) entry which is preliminary data.</text>
</comment>
<sequence length="749" mass="82528">MPLSRRRFLQGSAVAVVSLLLPLASKSYAAIVSQSFTPPDDQYELNDWIWIGPQGDIVIGVSQCEVGQGIYTGLAEVVAAEMDADWEKVSVKFVTGRDAYRQVAGGEDFAQFVAASTSMTKFYERTRLAGAQARVFFLQAAAAEWDIPLARCTTERGFVIDSQTGKKLAYHELLHYAKQIPLSLSPVLKTAAEEKKQGLIGAEVARIDTPLKVDGRAIFGIDVTVPDMLIGVPWMVPCQNGKVIRIRNEAQIRALPGIVDLVITRQWSMLNMMKHDHDMSPNTVIVVAHHYWQAKKAADLLDVEFQKGPKDTFSTASIDNDNRAMLTDGDMVTATTRGDAPALIQAGKETPAYHDATYKIGYLAHATMEPCNGTCFVEDDKITAWGPFQGQDLVRVVLGAMFKRKPEDVIVHTTFLGGSFGRKYLPDPVMHAALASKATGKPVKVIYPREIDIQHEYYRPGEMGHYRAVLGDDGYPQALWARYAGQGLFSQMRPERVEKNGGWDETMAECVYNTRYEVPALKVECGDVVQPLSLSFLRGVGSVASLFCMESFINELSHKAGIDAWEYRRNLMKDTPEMVRVLDATAKAARWSEPLPANHYRGMAVNIWIGRDDAFTTYMALVIEIEVTGDTFRVTRAVCGIDCGKVVNPNLVRLNTEGGIGFALSGALHSQLHFKEGHVVEGNFDVYGMLRLDEMPEVEVVFVESDRPPQGCGETATAVVAPALAGALLKATGKAYREIPFPGKLEFEA</sequence>
<evidence type="ECO:0000259" key="3">
    <source>
        <dbReference type="SMART" id="SM01008"/>
    </source>
</evidence>
<dbReference type="InterPro" id="IPR006311">
    <property type="entry name" value="TAT_signal"/>
</dbReference>
<organism evidence="4 5">
    <name type="scientific">Enterobacillus tribolii</name>
    <dbReference type="NCBI Taxonomy" id="1487935"/>
    <lineage>
        <taxon>Bacteria</taxon>
        <taxon>Pseudomonadati</taxon>
        <taxon>Pseudomonadota</taxon>
        <taxon>Gammaproteobacteria</taxon>
        <taxon>Enterobacterales</taxon>
        <taxon>Hafniaceae</taxon>
        <taxon>Enterobacillus</taxon>
    </lineage>
</organism>
<accession>A0A370QUI6</accession>
<dbReference type="Gene3D" id="3.90.1170.50">
    <property type="entry name" value="Aldehyde oxidase/xanthine dehydrogenase, a/b hammerhead"/>
    <property type="match status" value="1"/>
</dbReference>
<keyword evidence="5" id="KW-1185">Reference proteome</keyword>